<evidence type="ECO:0000256" key="3">
    <source>
        <dbReference type="SAM" id="Phobius"/>
    </source>
</evidence>
<sequence>MVEAGAREVAEAGAREVAEAGADELAFTTPRLPSGFRVDGWQLDTVIGSGGWGTVYEAHAVADGTTVAVKVLPTGALAPNQRAALGELVAREVRFSAEADHPHLVRTHAVCTVDAPDLPDLHGAIALVMDRAEASLRQVLDSAGTGSPVPDAVRILRGVAAGLAHMHDAGWVHGDLKPANVLLGADGEARLADFGLATELDGTHAHMPPLGTLDHLPPEWWSQRTGADGAVVRTTADIWAFGVLAHQVLTGGLHPFPGATARARSLAAQAYARGTAPLRLDAGLDEDWRRIIGDCLAPDHPARLRHTAASLATRIGQLSGGGRGRRRLLPVAAVALAGVAAAAVAGFALLGGGGGGGGGAGGTGGAGGDDAGRGAPAVVTGAQTPAAAGEIPEDSDVPEALRPVIVSAARRCTDEEVTPALLAALIKAESGFDANAARPATDEYGIAMWTPSVFRAWAVDGDGDGDKDYRSPPDAIATMSVYACWLDQRFKQAHLPTEDLPALIAAGYRTSDRTVIEERGVPERVRPHVEEVLRFLAEYEG</sequence>
<proteinExistence type="predicted"/>
<dbReference type="InterPro" id="IPR011009">
    <property type="entry name" value="Kinase-like_dom_sf"/>
</dbReference>
<evidence type="ECO:0000313" key="6">
    <source>
        <dbReference type="Proteomes" id="UP000280298"/>
    </source>
</evidence>
<evidence type="ECO:0000259" key="4">
    <source>
        <dbReference type="PROSITE" id="PS50011"/>
    </source>
</evidence>
<dbReference type="PANTHER" id="PTHR44329:SF214">
    <property type="entry name" value="PROTEIN KINASE DOMAIN-CONTAINING PROTEIN"/>
    <property type="match status" value="1"/>
</dbReference>
<evidence type="ECO:0000256" key="2">
    <source>
        <dbReference type="SAM" id="MobiDB-lite"/>
    </source>
</evidence>
<dbReference type="InterPro" id="IPR000719">
    <property type="entry name" value="Prot_kinase_dom"/>
</dbReference>
<dbReference type="EMBL" id="CP034539">
    <property type="protein sequence ID" value="AZQ40553.1"/>
    <property type="molecule type" value="Genomic_DNA"/>
</dbReference>
<keyword evidence="1" id="KW-0547">Nucleotide-binding</keyword>
<dbReference type="Proteomes" id="UP000280298">
    <property type="component" value="Chromosome"/>
</dbReference>
<dbReference type="InterPro" id="IPR017441">
    <property type="entry name" value="Protein_kinase_ATP_BS"/>
</dbReference>
<protein>
    <submittedName>
        <fullName evidence="5">Serine/threonine protein kinase</fullName>
    </submittedName>
</protein>
<dbReference type="Gene3D" id="3.30.200.20">
    <property type="entry name" value="Phosphorylase Kinase, domain 1"/>
    <property type="match status" value="1"/>
</dbReference>
<dbReference type="AlphaFoldDB" id="A0A3Q9EWR8"/>
<keyword evidence="3" id="KW-1133">Transmembrane helix</keyword>
<keyword evidence="5" id="KW-0808">Transferase</keyword>
<organism evidence="5 6">
    <name type="scientific">Streptomyces cyaneochromogenes</name>
    <dbReference type="NCBI Taxonomy" id="2496836"/>
    <lineage>
        <taxon>Bacteria</taxon>
        <taxon>Bacillati</taxon>
        <taxon>Actinomycetota</taxon>
        <taxon>Actinomycetes</taxon>
        <taxon>Kitasatosporales</taxon>
        <taxon>Streptomycetaceae</taxon>
        <taxon>Streptomyces</taxon>
    </lineage>
</organism>
<evidence type="ECO:0000256" key="1">
    <source>
        <dbReference type="PROSITE-ProRule" id="PRU10141"/>
    </source>
</evidence>
<evidence type="ECO:0000313" key="5">
    <source>
        <dbReference type="EMBL" id="AZQ40553.1"/>
    </source>
</evidence>
<keyword evidence="3" id="KW-0812">Transmembrane</keyword>
<dbReference type="InterPro" id="IPR023346">
    <property type="entry name" value="Lysozyme-like_dom_sf"/>
</dbReference>
<keyword evidence="5" id="KW-0723">Serine/threonine-protein kinase</keyword>
<keyword evidence="5" id="KW-0418">Kinase</keyword>
<accession>A0A3Q9EWR8</accession>
<gene>
    <name evidence="5" type="ORF">EJ357_24080</name>
</gene>
<dbReference type="SMART" id="SM00220">
    <property type="entry name" value="S_TKc"/>
    <property type="match status" value="1"/>
</dbReference>
<dbReference type="KEGG" id="scya:EJ357_24080"/>
<reference evidence="5 6" key="1">
    <citation type="journal article" date="2019" name="Int. J. Syst. Evol. Microbiol.">
        <title>Streptomyces cyaneochromogenes sp. nov., a blue pigment-producing actinomycete from manganese-contaminated soil.</title>
        <authorList>
            <person name="Tang X."/>
            <person name="Zhao J."/>
            <person name="Li K."/>
            <person name="Chen Z."/>
            <person name="Sun Y."/>
            <person name="Gao J."/>
        </authorList>
    </citation>
    <scope>NUCLEOTIDE SEQUENCE [LARGE SCALE GENOMIC DNA]</scope>
    <source>
        <strain evidence="5 6">MK-45</strain>
    </source>
</reference>
<feature type="binding site" evidence="1">
    <location>
        <position position="70"/>
    </location>
    <ligand>
        <name>ATP</name>
        <dbReference type="ChEBI" id="CHEBI:30616"/>
    </ligand>
</feature>
<dbReference type="GO" id="GO:0004674">
    <property type="term" value="F:protein serine/threonine kinase activity"/>
    <property type="evidence" value="ECO:0007669"/>
    <property type="project" value="UniProtKB-KW"/>
</dbReference>
<dbReference type="SUPFAM" id="SSF56112">
    <property type="entry name" value="Protein kinase-like (PK-like)"/>
    <property type="match status" value="1"/>
</dbReference>
<dbReference type="Gene3D" id="1.10.530.10">
    <property type="match status" value="1"/>
</dbReference>
<keyword evidence="3" id="KW-0472">Membrane</keyword>
<feature type="region of interest" description="Disordered" evidence="2">
    <location>
        <begin position="358"/>
        <end position="377"/>
    </location>
</feature>
<dbReference type="PROSITE" id="PS00107">
    <property type="entry name" value="PROTEIN_KINASE_ATP"/>
    <property type="match status" value="1"/>
</dbReference>
<feature type="domain" description="Protein kinase" evidence="4">
    <location>
        <begin position="41"/>
        <end position="315"/>
    </location>
</feature>
<feature type="compositionally biased region" description="Gly residues" evidence="2">
    <location>
        <begin position="358"/>
        <end position="369"/>
    </location>
</feature>
<name>A0A3Q9EWR8_9ACTN</name>
<keyword evidence="1" id="KW-0067">ATP-binding</keyword>
<dbReference type="InterPro" id="IPR051681">
    <property type="entry name" value="Ser/Thr_Kinases-Pseudokinases"/>
</dbReference>
<dbReference type="PANTHER" id="PTHR44329">
    <property type="entry name" value="SERINE/THREONINE-PROTEIN KINASE TNNI3K-RELATED"/>
    <property type="match status" value="1"/>
</dbReference>
<keyword evidence="6" id="KW-1185">Reference proteome</keyword>
<feature type="transmembrane region" description="Helical" evidence="3">
    <location>
        <begin position="328"/>
        <end position="350"/>
    </location>
</feature>
<dbReference type="PROSITE" id="PS50011">
    <property type="entry name" value="PROTEIN_KINASE_DOM"/>
    <property type="match status" value="1"/>
</dbReference>
<dbReference type="GO" id="GO:0005524">
    <property type="term" value="F:ATP binding"/>
    <property type="evidence" value="ECO:0007669"/>
    <property type="project" value="UniProtKB-UniRule"/>
</dbReference>
<dbReference type="Pfam" id="PF00069">
    <property type="entry name" value="Pkinase"/>
    <property type="match status" value="1"/>
</dbReference>
<dbReference type="Gene3D" id="1.10.510.10">
    <property type="entry name" value="Transferase(Phosphotransferase) domain 1"/>
    <property type="match status" value="1"/>
</dbReference>
<dbReference type="OrthoDB" id="9801841at2"/>
<dbReference type="SUPFAM" id="SSF53955">
    <property type="entry name" value="Lysozyme-like"/>
    <property type="match status" value="1"/>
</dbReference>
<dbReference type="CDD" id="cd14014">
    <property type="entry name" value="STKc_PknB_like"/>
    <property type="match status" value="1"/>
</dbReference>